<keyword evidence="3" id="KW-1185">Reference proteome</keyword>
<evidence type="ECO:0000313" key="2">
    <source>
        <dbReference type="EMBL" id="MET3867858.1"/>
    </source>
</evidence>
<accession>A0ABV2NN80</accession>
<sequence length="366" mass="40820">MNAALAIQGPKRARPMDKIDGGRGRPPRVAAGLSQTQLGEVVCRLRASGHHDLKIQLLLQILVHALNVRHSCHKFSVVSNTINRIMRPAMTGWAETDDEPWVIGASVTQPPKMVRLQVWAAIRSIEGCIFSAALTADASPREYISTDVITTLIDVPARRYRSLRRANRSECSFSQLLERNVFRLNLNIVQERLEWAKFEDERQAHFFQAVRGLALLVALTNPFSLILQSSVALLLKEQKALAGGRVQEYSAISGIHRHWADLTFSEVLEDTVITEAILIPMTAPLLAGDYDDERMRSRRDDASLLLTIKSAMDVGAPIVGAPNLKWPSRHGAIPSSQRTKLDCLRLKIRCRYIADSHKFALSELVA</sequence>
<name>A0ABV2NN80_9HYPH</name>
<dbReference type="Proteomes" id="UP001549119">
    <property type="component" value="Unassembled WGS sequence"/>
</dbReference>
<proteinExistence type="predicted"/>
<organism evidence="2 3">
    <name type="scientific">Methylobacterium radiotolerans</name>
    <dbReference type="NCBI Taxonomy" id="31998"/>
    <lineage>
        <taxon>Bacteria</taxon>
        <taxon>Pseudomonadati</taxon>
        <taxon>Pseudomonadota</taxon>
        <taxon>Alphaproteobacteria</taxon>
        <taxon>Hyphomicrobiales</taxon>
        <taxon>Methylobacteriaceae</taxon>
        <taxon>Methylobacterium</taxon>
    </lineage>
</organism>
<protein>
    <submittedName>
        <fullName evidence="2">Uncharacterized protein</fullName>
    </submittedName>
</protein>
<dbReference type="EMBL" id="JBEPNW010000002">
    <property type="protein sequence ID" value="MET3867858.1"/>
    <property type="molecule type" value="Genomic_DNA"/>
</dbReference>
<gene>
    <name evidence="2" type="ORF">ABIC20_005167</name>
</gene>
<feature type="compositionally biased region" description="Basic and acidic residues" evidence="1">
    <location>
        <begin position="14"/>
        <end position="23"/>
    </location>
</feature>
<feature type="region of interest" description="Disordered" evidence="1">
    <location>
        <begin position="1"/>
        <end position="25"/>
    </location>
</feature>
<evidence type="ECO:0000313" key="3">
    <source>
        <dbReference type="Proteomes" id="UP001549119"/>
    </source>
</evidence>
<reference evidence="2 3" key="1">
    <citation type="submission" date="2024-06" db="EMBL/GenBank/DDBJ databases">
        <title>Genomics of switchgrass bacterial isolates.</title>
        <authorList>
            <person name="Shade A."/>
        </authorList>
    </citation>
    <scope>NUCLEOTIDE SEQUENCE [LARGE SCALE GENOMIC DNA]</scope>
    <source>
        <strain evidence="2 3">PvP084</strain>
    </source>
</reference>
<evidence type="ECO:0000256" key="1">
    <source>
        <dbReference type="SAM" id="MobiDB-lite"/>
    </source>
</evidence>
<comment type="caution">
    <text evidence="2">The sequence shown here is derived from an EMBL/GenBank/DDBJ whole genome shotgun (WGS) entry which is preliminary data.</text>
</comment>